<dbReference type="EMBL" id="CP003282">
    <property type="protein sequence ID" value="AFG37557.1"/>
    <property type="molecule type" value="Genomic_DNA"/>
</dbReference>
<dbReference type="AlphaFoldDB" id="H9UJ64"/>
<name>H9UJ64_SPIAZ</name>
<reference evidence="2" key="1">
    <citation type="journal article" date="2013" name="Stand. Genomic Sci.">
        <title>Complete genome sequence of the halophilic bacterium Spirochaeta africana type strain (Z-7692(T)) from the alkaline Lake Magadi in the East African Rift.</title>
        <authorList>
            <person name="Liolos K."/>
            <person name="Abt B."/>
            <person name="Scheuner C."/>
            <person name="Teshima H."/>
            <person name="Held B."/>
            <person name="Lapidus A."/>
            <person name="Nolan M."/>
            <person name="Lucas S."/>
            <person name="Deshpande S."/>
            <person name="Cheng J.F."/>
            <person name="Tapia R."/>
            <person name="Goodwin L.A."/>
            <person name="Pitluck S."/>
            <person name="Pagani I."/>
            <person name="Ivanova N."/>
            <person name="Mavromatis K."/>
            <person name="Mikhailova N."/>
            <person name="Huntemann M."/>
            <person name="Pati A."/>
            <person name="Chen A."/>
            <person name="Palaniappan K."/>
            <person name="Land M."/>
            <person name="Rohde M."/>
            <person name="Tindall B.J."/>
            <person name="Detter J.C."/>
            <person name="Goker M."/>
            <person name="Bristow J."/>
            <person name="Eisen J.A."/>
            <person name="Markowitz V."/>
            <person name="Hugenholtz P."/>
            <person name="Woyke T."/>
            <person name="Klenk H.P."/>
            <person name="Kyrpides N.C."/>
        </authorList>
    </citation>
    <scope>NUCLEOTIDE SEQUENCE</scope>
    <source>
        <strain evidence="2">ATCC 700263 / DSM 8902 / Z-7692</strain>
    </source>
</reference>
<accession>H9UJ64</accession>
<organism evidence="1 2">
    <name type="scientific">Spirochaeta africana (strain ATCC 700263 / DSM 8902 / Z-7692)</name>
    <dbReference type="NCBI Taxonomy" id="889378"/>
    <lineage>
        <taxon>Bacteria</taxon>
        <taxon>Pseudomonadati</taxon>
        <taxon>Spirochaetota</taxon>
        <taxon>Spirochaetia</taxon>
        <taxon>Spirochaetales</taxon>
        <taxon>Spirochaetaceae</taxon>
        <taxon>Spirochaeta</taxon>
    </lineage>
</organism>
<proteinExistence type="predicted"/>
<protein>
    <submittedName>
        <fullName evidence="1">Uncharacterized protein</fullName>
    </submittedName>
</protein>
<dbReference type="KEGG" id="sfc:Spiaf_1498"/>
<keyword evidence="2" id="KW-1185">Reference proteome</keyword>
<evidence type="ECO:0000313" key="1">
    <source>
        <dbReference type="EMBL" id="AFG37557.1"/>
    </source>
</evidence>
<dbReference type="STRING" id="889378.Spiaf_1498"/>
<sequence length="59" mass="7167">MDFLLKDRYVLAAYMLFRQHEEELDPIQCQLYSELQRSIFRGMTLEEVEKIETIYADFS</sequence>
<dbReference type="HOGENOM" id="CLU_2958460_0_0_12"/>
<evidence type="ECO:0000313" key="2">
    <source>
        <dbReference type="Proteomes" id="UP000007383"/>
    </source>
</evidence>
<dbReference type="PATRIC" id="fig|889378.3.peg.1488"/>
<dbReference type="Proteomes" id="UP000007383">
    <property type="component" value="Chromosome"/>
</dbReference>
<gene>
    <name evidence="1" type="ordered locus">Spiaf_1498</name>
</gene>